<sequence length="63" mass="8000">MNVGSIRVHQYQYHRLNNKKMSQAKTMVHRLLRWFIDSFVNEIIYILQRGHKRRRRNFHRRKH</sequence>
<dbReference type="Proteomes" id="UP000824120">
    <property type="component" value="Chromosome 2"/>
</dbReference>
<dbReference type="EMBL" id="JACXVP010000002">
    <property type="protein sequence ID" value="KAG5626254.1"/>
    <property type="molecule type" value="Genomic_DNA"/>
</dbReference>
<organism evidence="1 2">
    <name type="scientific">Solanum commersonii</name>
    <name type="common">Commerson's wild potato</name>
    <name type="synonym">Commerson's nightshade</name>
    <dbReference type="NCBI Taxonomy" id="4109"/>
    <lineage>
        <taxon>Eukaryota</taxon>
        <taxon>Viridiplantae</taxon>
        <taxon>Streptophyta</taxon>
        <taxon>Embryophyta</taxon>
        <taxon>Tracheophyta</taxon>
        <taxon>Spermatophyta</taxon>
        <taxon>Magnoliopsida</taxon>
        <taxon>eudicotyledons</taxon>
        <taxon>Gunneridae</taxon>
        <taxon>Pentapetalae</taxon>
        <taxon>asterids</taxon>
        <taxon>lamiids</taxon>
        <taxon>Solanales</taxon>
        <taxon>Solanaceae</taxon>
        <taxon>Solanoideae</taxon>
        <taxon>Solaneae</taxon>
        <taxon>Solanum</taxon>
    </lineage>
</organism>
<protein>
    <submittedName>
        <fullName evidence="1">Uncharacterized protein</fullName>
    </submittedName>
</protein>
<reference evidence="1 2" key="1">
    <citation type="submission" date="2020-09" db="EMBL/GenBank/DDBJ databases">
        <title>De no assembly of potato wild relative species, Solanum commersonii.</title>
        <authorList>
            <person name="Cho K."/>
        </authorList>
    </citation>
    <scope>NUCLEOTIDE SEQUENCE [LARGE SCALE GENOMIC DNA]</scope>
    <source>
        <strain evidence="1">LZ3.2</strain>
        <tissue evidence="1">Leaf</tissue>
    </source>
</reference>
<comment type="caution">
    <text evidence="1">The sequence shown here is derived from an EMBL/GenBank/DDBJ whole genome shotgun (WGS) entry which is preliminary data.</text>
</comment>
<keyword evidence="2" id="KW-1185">Reference proteome</keyword>
<evidence type="ECO:0000313" key="2">
    <source>
        <dbReference type="Proteomes" id="UP000824120"/>
    </source>
</evidence>
<gene>
    <name evidence="1" type="ORF">H5410_011472</name>
</gene>
<proteinExistence type="predicted"/>
<accession>A0A9J6ANS6</accession>
<dbReference type="AlphaFoldDB" id="A0A9J6ANS6"/>
<evidence type="ECO:0000313" key="1">
    <source>
        <dbReference type="EMBL" id="KAG5626254.1"/>
    </source>
</evidence>
<name>A0A9J6ANS6_SOLCO</name>